<keyword evidence="2" id="KW-1185">Reference proteome</keyword>
<organism evidence="1 2">
    <name type="scientific">Pseudoalteromonas peptidolytica F12-50-A1</name>
    <dbReference type="NCBI Taxonomy" id="1315280"/>
    <lineage>
        <taxon>Bacteria</taxon>
        <taxon>Pseudomonadati</taxon>
        <taxon>Pseudomonadota</taxon>
        <taxon>Gammaproteobacteria</taxon>
        <taxon>Alteromonadales</taxon>
        <taxon>Pseudoalteromonadaceae</taxon>
        <taxon>Pseudoalteromonas</taxon>
    </lineage>
</organism>
<dbReference type="AlphaFoldDB" id="A0A8I0T5G4"/>
<evidence type="ECO:0000313" key="1">
    <source>
        <dbReference type="EMBL" id="MBE0348436.1"/>
    </source>
</evidence>
<dbReference type="Proteomes" id="UP000660708">
    <property type="component" value="Unassembled WGS sequence"/>
</dbReference>
<proteinExistence type="predicted"/>
<gene>
    <name evidence="1" type="ORF">PPEP_b0174</name>
</gene>
<reference evidence="1 2" key="1">
    <citation type="submission" date="2015-06" db="EMBL/GenBank/DDBJ databases">
        <title>Genome sequence of Pseudoalteromonas peptidolytica.</title>
        <authorList>
            <person name="Xie B.-B."/>
            <person name="Rong J.-C."/>
            <person name="Qin Q.-L."/>
            <person name="Zhang Y.-Z."/>
        </authorList>
    </citation>
    <scope>NUCLEOTIDE SEQUENCE [LARGE SCALE GENOMIC DNA]</scope>
    <source>
        <strain evidence="1 2">F12-50-A1</strain>
    </source>
</reference>
<evidence type="ECO:0000313" key="2">
    <source>
        <dbReference type="Proteomes" id="UP000660708"/>
    </source>
</evidence>
<name>A0A8I0T5G4_9GAMM</name>
<dbReference type="EMBL" id="AQHF01000033">
    <property type="protein sequence ID" value="MBE0348436.1"/>
    <property type="molecule type" value="Genomic_DNA"/>
</dbReference>
<comment type="caution">
    <text evidence="1">The sequence shown here is derived from an EMBL/GenBank/DDBJ whole genome shotgun (WGS) entry which is preliminary data.</text>
</comment>
<protein>
    <submittedName>
        <fullName evidence="1">Uncharacterized protein</fullName>
    </submittedName>
</protein>
<accession>A0A8I0T5G4</accession>
<dbReference type="RefSeq" id="WP_128730958.1">
    <property type="nucleotide sequence ID" value="NZ_AQHF01000033.1"/>
</dbReference>
<sequence length="172" mass="19460">MKDSMVGDANYTISDTCEFSAVLSPWQAKIMSGNQAYKAQTFLRARDEYQSALVLATRILDEFLLYQKDNIVIGAIEHSLPAVVVSAHNLADTFIALEQPNRACAQLTSVHFKVHEVFSQLESEVAAIALHHLHKTRQELIHFAKRYPHLPELIHHINEAMLNTHIRGRALH</sequence>